<evidence type="ECO:0000313" key="2">
    <source>
        <dbReference type="EMBL" id="PRP77688.1"/>
    </source>
</evidence>
<keyword evidence="3" id="KW-1185">Reference proteome</keyword>
<organism evidence="2 3">
    <name type="scientific">Planoprotostelium fungivorum</name>
    <dbReference type="NCBI Taxonomy" id="1890364"/>
    <lineage>
        <taxon>Eukaryota</taxon>
        <taxon>Amoebozoa</taxon>
        <taxon>Evosea</taxon>
        <taxon>Variosea</taxon>
        <taxon>Cavosteliida</taxon>
        <taxon>Cavosteliaceae</taxon>
        <taxon>Planoprotostelium</taxon>
    </lineage>
</organism>
<dbReference type="InParanoid" id="A0A2P6N145"/>
<proteinExistence type="predicted"/>
<dbReference type="AlphaFoldDB" id="A0A2P6N145"/>
<evidence type="ECO:0000313" key="3">
    <source>
        <dbReference type="Proteomes" id="UP000241769"/>
    </source>
</evidence>
<name>A0A2P6N145_9EUKA</name>
<accession>A0A2P6N145</accession>
<feature type="region of interest" description="Disordered" evidence="1">
    <location>
        <begin position="70"/>
        <end position="101"/>
    </location>
</feature>
<gene>
    <name evidence="2" type="ORF">PROFUN_00549</name>
</gene>
<dbReference type="EMBL" id="MDYQ01000257">
    <property type="protein sequence ID" value="PRP77688.1"/>
    <property type="molecule type" value="Genomic_DNA"/>
</dbReference>
<dbReference type="Proteomes" id="UP000241769">
    <property type="component" value="Unassembled WGS sequence"/>
</dbReference>
<comment type="caution">
    <text evidence="2">The sequence shown here is derived from an EMBL/GenBank/DDBJ whole genome shotgun (WGS) entry which is preliminary data.</text>
</comment>
<protein>
    <submittedName>
        <fullName evidence="2">Uncharacterized protein</fullName>
    </submittedName>
</protein>
<reference evidence="2 3" key="1">
    <citation type="journal article" date="2018" name="Genome Biol. Evol.">
        <title>Multiple Roots of Fruiting Body Formation in Amoebozoa.</title>
        <authorList>
            <person name="Hillmann F."/>
            <person name="Forbes G."/>
            <person name="Novohradska S."/>
            <person name="Ferling I."/>
            <person name="Riege K."/>
            <person name="Groth M."/>
            <person name="Westermann M."/>
            <person name="Marz M."/>
            <person name="Spaller T."/>
            <person name="Winckler T."/>
            <person name="Schaap P."/>
            <person name="Glockner G."/>
        </authorList>
    </citation>
    <scope>NUCLEOTIDE SEQUENCE [LARGE SCALE GENOMIC DNA]</scope>
    <source>
        <strain evidence="2 3">Jena</strain>
    </source>
</reference>
<evidence type="ECO:0000256" key="1">
    <source>
        <dbReference type="SAM" id="MobiDB-lite"/>
    </source>
</evidence>
<sequence length="101" mass="11367">MSFVKITCSSGQLMDQPRISFSRLLEFYRPSICTRRGDYTIEMKTCPSGHLPQLLCKFPLPVHFYTQKSSPAKTGSFAFGGSSDSITKEWKRSSLGPNPRN</sequence>